<accession>J1HE96</accession>
<keyword evidence="2" id="KW-1185">Reference proteome</keyword>
<proteinExistence type="predicted"/>
<gene>
    <name evidence="1" type="ORF">HMPREF1318_0429</name>
</gene>
<dbReference type="PATRIC" id="fig|1125718.3.peg.1589"/>
<dbReference type="AlphaFoldDB" id="J1HE96"/>
<reference evidence="1 2" key="1">
    <citation type="submission" date="2012-05" db="EMBL/GenBank/DDBJ databases">
        <authorList>
            <person name="Harkins D.M."/>
            <person name="Madupu R."/>
            <person name="Durkin A.S."/>
            <person name="Torralba M."/>
            <person name="Methe B."/>
            <person name="Sutton G.G."/>
            <person name="Nelson K.E."/>
        </authorList>
    </citation>
    <scope>NUCLEOTIDE SEQUENCE [LARGE SCALE GENOMIC DNA]</scope>
    <source>
        <strain evidence="1 2">F0489</strain>
    </source>
</reference>
<dbReference type="Proteomes" id="UP000002941">
    <property type="component" value="Unassembled WGS sequence"/>
</dbReference>
<protein>
    <submittedName>
        <fullName evidence="1">Uncharacterized protein</fullName>
    </submittedName>
</protein>
<comment type="caution">
    <text evidence="1">The sequence shown here is derived from an EMBL/GenBank/DDBJ whole genome shotgun (WGS) entry which is preliminary data.</text>
</comment>
<dbReference type="EMBL" id="AKFT01000118">
    <property type="protein sequence ID" value="EJF43743.1"/>
    <property type="molecule type" value="Genomic_DNA"/>
</dbReference>
<evidence type="ECO:0000313" key="2">
    <source>
        <dbReference type="Proteomes" id="UP000002941"/>
    </source>
</evidence>
<name>J1HE96_9ACTO</name>
<evidence type="ECO:0000313" key="1">
    <source>
        <dbReference type="EMBL" id="EJF43743.1"/>
    </source>
</evidence>
<sequence>MGAVPAVIAIFAVSGRSLPVPGGARLPLRPMSPVSSIPSLKSLLRPAVGAVAPP</sequence>
<organism evidence="1 2">
    <name type="scientific">Actinomyces massiliensis F0489</name>
    <dbReference type="NCBI Taxonomy" id="1125718"/>
    <lineage>
        <taxon>Bacteria</taxon>
        <taxon>Bacillati</taxon>
        <taxon>Actinomycetota</taxon>
        <taxon>Actinomycetes</taxon>
        <taxon>Actinomycetales</taxon>
        <taxon>Actinomycetaceae</taxon>
        <taxon>Actinomyces</taxon>
    </lineage>
</organism>